<keyword evidence="3" id="KW-1185">Reference proteome</keyword>
<name>A0A7J7JWS4_BUGNE</name>
<dbReference type="EMBL" id="VXIV02001660">
    <property type="protein sequence ID" value="KAF6030879.1"/>
    <property type="molecule type" value="Genomic_DNA"/>
</dbReference>
<gene>
    <name evidence="2" type="ORF">EB796_010808</name>
</gene>
<feature type="region of interest" description="Disordered" evidence="1">
    <location>
        <begin position="356"/>
        <end position="435"/>
    </location>
</feature>
<feature type="region of interest" description="Disordered" evidence="1">
    <location>
        <begin position="293"/>
        <end position="342"/>
    </location>
</feature>
<dbReference type="Proteomes" id="UP000593567">
    <property type="component" value="Unassembled WGS sequence"/>
</dbReference>
<evidence type="ECO:0000256" key="1">
    <source>
        <dbReference type="SAM" id="MobiDB-lite"/>
    </source>
</evidence>
<dbReference type="AlphaFoldDB" id="A0A7J7JWS4"/>
<accession>A0A7J7JWS4</accession>
<protein>
    <submittedName>
        <fullName evidence="2">Uncharacterized protein</fullName>
    </submittedName>
</protein>
<evidence type="ECO:0000313" key="2">
    <source>
        <dbReference type="EMBL" id="KAF6030879.1"/>
    </source>
</evidence>
<organism evidence="2 3">
    <name type="scientific">Bugula neritina</name>
    <name type="common">Brown bryozoan</name>
    <name type="synonym">Sertularia neritina</name>
    <dbReference type="NCBI Taxonomy" id="10212"/>
    <lineage>
        <taxon>Eukaryota</taxon>
        <taxon>Metazoa</taxon>
        <taxon>Spiralia</taxon>
        <taxon>Lophotrochozoa</taxon>
        <taxon>Bryozoa</taxon>
        <taxon>Gymnolaemata</taxon>
        <taxon>Cheilostomatida</taxon>
        <taxon>Flustrina</taxon>
        <taxon>Buguloidea</taxon>
        <taxon>Bugulidae</taxon>
        <taxon>Bugula</taxon>
    </lineage>
</organism>
<evidence type="ECO:0000313" key="3">
    <source>
        <dbReference type="Proteomes" id="UP000593567"/>
    </source>
</evidence>
<proteinExistence type="predicted"/>
<comment type="caution">
    <text evidence="2">The sequence shown here is derived from an EMBL/GenBank/DDBJ whole genome shotgun (WGS) entry which is preliminary data.</text>
</comment>
<sequence length="576" mass="65628">MLVKYLFSCQTIPPSFTKRWQLIGQKGRQLWFSEHYFRILGPPDDVFGKAAGGLKLHWYSLRCDDDVIQVKAALSESRSRDSGEFMCLRLQKEEGAVAGLVVRETTQLSHKHGIDCEFWGEGSRRVAYKFHLTDKPNWVDLLPKGDAVARASGDLSMKVCKTIPHGFLGEWKLERSERVVEFRSSYYRAYGAAGKDPFWRTNEELPFYSLVCNPRRIILKLYLWELPAGSRSQLQCLVLSRDGEYDMSGHAINMIASKSSLEETPEVDCNHGVGNGYTKYSLRFTRLATGIHSSSHHTDINSDSGYPLDPPAPLVSDIQVNSESDSTLHAEGEDGQPLNHPALVDNHRLYNVPLHQLPSADMSPDSHMSHSADMPPDSHMLHSADMPPDSHMSHSADVSPDSHMSHSTDVSPDSHMSHSIDVPPDSHMLHSLSGKKEGPKYLPQFGGLYGMPRWPPYQYKSYPYEYNYYMPHYMPPYWIHKRNLGNETRLKKELEDDNSPYDGMDPVHPVNMNLQLIKAITKQNQLLEDGFSRLKAYLDRISATTTEDWRQVKPYISNEEVDKKELIYAYHDDDNR</sequence>
<reference evidence="2" key="1">
    <citation type="submission" date="2020-06" db="EMBL/GenBank/DDBJ databases">
        <title>Draft genome of Bugula neritina, a colonial animal packing powerful symbionts and potential medicines.</title>
        <authorList>
            <person name="Rayko M."/>
        </authorList>
    </citation>
    <scope>NUCLEOTIDE SEQUENCE [LARGE SCALE GENOMIC DNA]</scope>
    <source>
        <strain evidence="2">Kwan_BN1</strain>
    </source>
</reference>